<dbReference type="PANTHER" id="PTHR13793:SF150">
    <property type="entry name" value="PHD FINGER PROTEIN 14"/>
    <property type="match status" value="1"/>
</dbReference>
<dbReference type="AlphaFoldDB" id="A0A1V9X8T1"/>
<feature type="region of interest" description="Disordered" evidence="6">
    <location>
        <begin position="1016"/>
        <end position="1039"/>
    </location>
</feature>
<keyword evidence="3" id="KW-0862">Zinc</keyword>
<dbReference type="InterPro" id="IPR013083">
    <property type="entry name" value="Znf_RING/FYVE/PHD"/>
</dbReference>
<accession>A0A1V9X8T1</accession>
<dbReference type="InterPro" id="IPR034732">
    <property type="entry name" value="EPHD"/>
</dbReference>
<evidence type="ECO:0000256" key="4">
    <source>
        <dbReference type="PROSITE-ProRule" id="PRU00146"/>
    </source>
</evidence>
<feature type="compositionally biased region" description="Basic and acidic residues" evidence="6">
    <location>
        <begin position="650"/>
        <end position="661"/>
    </location>
</feature>
<keyword evidence="5" id="KW-0175">Coiled coil</keyword>
<organism evidence="9 10">
    <name type="scientific">Tropilaelaps mercedesae</name>
    <dbReference type="NCBI Taxonomy" id="418985"/>
    <lineage>
        <taxon>Eukaryota</taxon>
        <taxon>Metazoa</taxon>
        <taxon>Ecdysozoa</taxon>
        <taxon>Arthropoda</taxon>
        <taxon>Chelicerata</taxon>
        <taxon>Arachnida</taxon>
        <taxon>Acari</taxon>
        <taxon>Parasitiformes</taxon>
        <taxon>Mesostigmata</taxon>
        <taxon>Gamasina</taxon>
        <taxon>Dermanyssoidea</taxon>
        <taxon>Laelapidae</taxon>
        <taxon>Tropilaelaps</taxon>
    </lineage>
</organism>
<feature type="region of interest" description="Disordered" evidence="6">
    <location>
        <begin position="487"/>
        <end position="519"/>
    </location>
</feature>
<feature type="compositionally biased region" description="Basic residues" evidence="6">
    <location>
        <begin position="634"/>
        <end position="649"/>
    </location>
</feature>
<dbReference type="PANTHER" id="PTHR13793">
    <property type="entry name" value="PHD FINGER PROTEINS"/>
    <property type="match status" value="1"/>
</dbReference>
<dbReference type="FunCoup" id="A0A1V9X8T1">
    <property type="interactions" value="1589"/>
</dbReference>
<feature type="non-terminal residue" evidence="9">
    <location>
        <position position="1"/>
    </location>
</feature>
<comment type="caution">
    <text evidence="9">The sequence shown here is derived from an EMBL/GenBank/DDBJ whole genome shotgun (WGS) entry which is preliminary data.</text>
</comment>
<feature type="domain" description="PHD-type" evidence="7">
    <location>
        <begin position="944"/>
        <end position="997"/>
    </location>
</feature>
<feature type="compositionally biased region" description="Basic residues" evidence="6">
    <location>
        <begin position="54"/>
        <end position="63"/>
    </location>
</feature>
<feature type="coiled-coil region" evidence="5">
    <location>
        <begin position="300"/>
        <end position="339"/>
    </location>
</feature>
<feature type="compositionally biased region" description="Basic residues" evidence="6">
    <location>
        <begin position="752"/>
        <end position="772"/>
    </location>
</feature>
<feature type="compositionally biased region" description="Basic and acidic residues" evidence="6">
    <location>
        <begin position="64"/>
        <end position="75"/>
    </location>
</feature>
<feature type="region of interest" description="Disordered" evidence="6">
    <location>
        <begin position="1"/>
        <end position="79"/>
    </location>
</feature>
<feature type="region of interest" description="Disordered" evidence="6">
    <location>
        <begin position="604"/>
        <end position="910"/>
    </location>
</feature>
<feature type="compositionally biased region" description="Basic and acidic residues" evidence="6">
    <location>
        <begin position="502"/>
        <end position="513"/>
    </location>
</feature>
<evidence type="ECO:0000256" key="2">
    <source>
        <dbReference type="ARBA" id="ARBA00022771"/>
    </source>
</evidence>
<dbReference type="Gene3D" id="3.30.40.10">
    <property type="entry name" value="Zinc/RING finger domain, C3HC4 (zinc finger)"/>
    <property type="match status" value="4"/>
</dbReference>
<dbReference type="OrthoDB" id="336088at2759"/>
<feature type="domain" description="PHD-type" evidence="7">
    <location>
        <begin position="531"/>
        <end position="590"/>
    </location>
</feature>
<dbReference type="SUPFAM" id="SSF57903">
    <property type="entry name" value="FYVE/PHD zinc finger"/>
    <property type="match status" value="3"/>
</dbReference>
<dbReference type="CDD" id="cd15674">
    <property type="entry name" value="ePHD_PHF14"/>
    <property type="match status" value="1"/>
</dbReference>
<evidence type="ECO:0000256" key="1">
    <source>
        <dbReference type="ARBA" id="ARBA00022723"/>
    </source>
</evidence>
<reference evidence="9 10" key="1">
    <citation type="journal article" date="2017" name="Gigascience">
        <title>Draft genome of the honey bee ectoparasitic mite, Tropilaelaps mercedesae, is shaped by the parasitic life history.</title>
        <authorList>
            <person name="Dong X."/>
            <person name="Armstrong S.D."/>
            <person name="Xia D."/>
            <person name="Makepeace B.L."/>
            <person name="Darby A.C."/>
            <person name="Kadowaki T."/>
        </authorList>
    </citation>
    <scope>NUCLEOTIDE SEQUENCE [LARGE SCALE GENOMIC DNA]</scope>
    <source>
        <strain evidence="9">Wuxi-XJTLU</strain>
    </source>
</reference>
<dbReference type="PROSITE" id="PS50016">
    <property type="entry name" value="ZF_PHD_2"/>
    <property type="match status" value="3"/>
</dbReference>
<feature type="compositionally biased region" description="Low complexity" evidence="6">
    <location>
        <begin position="1029"/>
        <end position="1039"/>
    </location>
</feature>
<dbReference type="InParanoid" id="A0A1V9X8T1"/>
<protein>
    <submittedName>
        <fullName evidence="9">PHD finger protein 14-like</fullName>
    </submittedName>
</protein>
<evidence type="ECO:0000256" key="6">
    <source>
        <dbReference type="SAM" id="MobiDB-lite"/>
    </source>
</evidence>
<evidence type="ECO:0000259" key="7">
    <source>
        <dbReference type="PROSITE" id="PS50016"/>
    </source>
</evidence>
<keyword evidence="2 4" id="KW-0863">Zinc-finger</keyword>
<dbReference type="CDD" id="cd15561">
    <property type="entry name" value="PHD1_PHF14"/>
    <property type="match status" value="1"/>
</dbReference>
<keyword evidence="1" id="KW-0479">Metal-binding</keyword>
<dbReference type="Proteomes" id="UP000192247">
    <property type="component" value="Unassembled WGS sequence"/>
</dbReference>
<evidence type="ECO:0000256" key="5">
    <source>
        <dbReference type="SAM" id="Coils"/>
    </source>
</evidence>
<evidence type="ECO:0000313" key="9">
    <source>
        <dbReference type="EMBL" id="OQR69975.1"/>
    </source>
</evidence>
<feature type="compositionally biased region" description="Acidic residues" evidence="6">
    <location>
        <begin position="784"/>
        <end position="806"/>
    </location>
</feature>
<proteinExistence type="predicted"/>
<feature type="domain" description="PHD-type" evidence="8">
    <location>
        <begin position="170"/>
        <end position="286"/>
    </location>
</feature>
<feature type="domain" description="PHD-type" evidence="7">
    <location>
        <begin position="107"/>
        <end position="167"/>
    </location>
</feature>
<evidence type="ECO:0000313" key="10">
    <source>
        <dbReference type="Proteomes" id="UP000192247"/>
    </source>
</evidence>
<dbReference type="GO" id="GO:0006357">
    <property type="term" value="P:regulation of transcription by RNA polymerase II"/>
    <property type="evidence" value="ECO:0007669"/>
    <property type="project" value="TreeGrafter"/>
</dbReference>
<keyword evidence="10" id="KW-1185">Reference proteome</keyword>
<dbReference type="PROSITE" id="PS51805">
    <property type="entry name" value="EPHD"/>
    <property type="match status" value="1"/>
</dbReference>
<dbReference type="InterPro" id="IPR011011">
    <property type="entry name" value="Znf_FYVE_PHD"/>
</dbReference>
<evidence type="ECO:0000259" key="8">
    <source>
        <dbReference type="PROSITE" id="PS51805"/>
    </source>
</evidence>
<dbReference type="PROSITE" id="PS01359">
    <property type="entry name" value="ZF_PHD_1"/>
    <property type="match status" value="2"/>
</dbReference>
<feature type="compositionally biased region" description="Acidic residues" evidence="6">
    <location>
        <begin position="724"/>
        <end position="742"/>
    </location>
</feature>
<gene>
    <name evidence="9" type="ORF">BIW11_11931</name>
</gene>
<feature type="compositionally biased region" description="Acidic residues" evidence="6">
    <location>
        <begin position="17"/>
        <end position="33"/>
    </location>
</feature>
<feature type="compositionally biased region" description="Basic and acidic residues" evidence="6">
    <location>
        <begin position="675"/>
        <end position="723"/>
    </location>
</feature>
<feature type="compositionally biased region" description="Basic and acidic residues" evidence="6">
    <location>
        <begin position="807"/>
        <end position="883"/>
    </location>
</feature>
<feature type="compositionally biased region" description="Basic and acidic residues" evidence="6">
    <location>
        <begin position="773"/>
        <end position="783"/>
    </location>
</feature>
<dbReference type="SMART" id="SM00249">
    <property type="entry name" value="PHD"/>
    <property type="match status" value="4"/>
</dbReference>
<evidence type="ECO:0000256" key="3">
    <source>
        <dbReference type="ARBA" id="ARBA00022833"/>
    </source>
</evidence>
<dbReference type="EMBL" id="MNPL01019171">
    <property type="protein sequence ID" value="OQR69975.1"/>
    <property type="molecule type" value="Genomic_DNA"/>
</dbReference>
<dbReference type="Pfam" id="PF00628">
    <property type="entry name" value="PHD"/>
    <property type="match status" value="3"/>
</dbReference>
<dbReference type="GO" id="GO:0008270">
    <property type="term" value="F:zinc ion binding"/>
    <property type="evidence" value="ECO:0007669"/>
    <property type="project" value="UniProtKB-KW"/>
</dbReference>
<dbReference type="InterPro" id="IPR019787">
    <property type="entry name" value="Znf_PHD-finger"/>
</dbReference>
<dbReference type="InterPro" id="IPR001965">
    <property type="entry name" value="Znf_PHD"/>
</dbReference>
<dbReference type="InterPro" id="IPR050701">
    <property type="entry name" value="Histone_Mod_Regulator"/>
</dbReference>
<dbReference type="InterPro" id="IPR019786">
    <property type="entry name" value="Zinc_finger_PHD-type_CS"/>
</dbReference>
<dbReference type="Pfam" id="PF13832">
    <property type="entry name" value="zf-HC5HC2H_2"/>
    <property type="match status" value="1"/>
</dbReference>
<sequence length="1039" mass="115649">VEGDEDGDNSDPGSEAGPDEDETAEENLTDTDSSENASDGNVSEDGGDRVLGSGKHKDKKEKKRDKEGKQIHNIKENGQPQTAIEKAKLIAEKAFELNCVAGGIIKILVCNICLGDRSAESDEIVECDSCGVTVHEGCYGVSDSDSVLSTGSSASTEPWFCDSCKAGVLAPNCELCPNPGGIFKETDAGRWVHLVCALYTPGCAFGSVEKLTPVTLFEMQYSKWGQRACHLCEDAMMARTGVTISCDAGMCRISFHVTCAQRMGLLSDANPEYIADPFYAHCKVHVDKSKMKAKKKNWSILQHQARIRKEKEQREETERQELSKEKERVLRKLTWLRDRYANNKASKPKPWIPTQKMPRLLHSSSTAIEKFRRKAELYGLSHILIAPPEDKRWHGQPAFSADFVAYFLDRQRRFIELERSLEKNIDENTALRKQQALMNQLYEKVAAACKKEREDSRYIAAKLDALWCPLKEIAGLRCEPRILEEKRQRDKEKENGNSIGNGDEKLDKREDGSTHAGSVSPQKILKTYRMFHFCCTFFVQVCGSSDEPHQQLECEQCRNWFHLFCLQPPLTRFPKKSKGVNWLCEDCLEANRVQAESANTLVLSTSRRSRGQSSRLARETNIDVAGEETGSRSVRGRPTGKKRGRKPGSKNKDKAVKEKEAAPAPAAVVAGGYNGKDKEMPVKTKGPADEEPIVIKDNNEALKEKDAVIKNKDREISSTKESDADTEDDLNNLGLDEEEDEPSPEKKQPARGVRKKRKTPAIKGSGGKRKRISTKDKETPKEEGEQDADGEHDEDMDIDNVKEEDDATKLTKKDKNDHGLGKEVSISKRERDNVGGRDKQHQYADHADENKKKEDKKSPPIKEVDKTDEKTVCKVGEYEKDASVQESFGSSGCGNGGRALAGKNSSANKDCKEGRETFIKDAEAKPAGASRKERESTVIIGDGRKHCVKCEHTENTNQIVICDECGSGVHWACLDPPSKKNPKPRGYTWNCDECEAKLETLESNATDNTTQAINCKEKAKTSSSKQEIEITTSASTETK</sequence>
<name>A0A1V9X8T1_9ACAR</name>
<dbReference type="CDD" id="cd15563">
    <property type="entry name" value="PHD3_PHF14"/>
    <property type="match status" value="1"/>
</dbReference>